<dbReference type="InParanoid" id="A0A061DQH7"/>
<protein>
    <submittedName>
        <fullName evidence="1">Uncharacterized protein</fullName>
    </submittedName>
</protein>
<sequence length="72" mass="8353">MRNNWERGRRGLVREAKDGRWWDRTDEKLMPKRIRISTVPLLIACKKSPLLVSTFDRCCVSSSTNISTFGVI</sequence>
<dbReference type="Proteomes" id="UP000026915">
    <property type="component" value="Chromosome 1"/>
</dbReference>
<organism evidence="1 2">
    <name type="scientific">Theobroma cacao</name>
    <name type="common">Cacao</name>
    <name type="synonym">Cocoa</name>
    <dbReference type="NCBI Taxonomy" id="3641"/>
    <lineage>
        <taxon>Eukaryota</taxon>
        <taxon>Viridiplantae</taxon>
        <taxon>Streptophyta</taxon>
        <taxon>Embryophyta</taxon>
        <taxon>Tracheophyta</taxon>
        <taxon>Spermatophyta</taxon>
        <taxon>Magnoliopsida</taxon>
        <taxon>eudicotyledons</taxon>
        <taxon>Gunneridae</taxon>
        <taxon>Pentapetalae</taxon>
        <taxon>rosids</taxon>
        <taxon>malvids</taxon>
        <taxon>Malvales</taxon>
        <taxon>Malvaceae</taxon>
        <taxon>Byttnerioideae</taxon>
        <taxon>Theobroma</taxon>
    </lineage>
</organism>
<dbReference type="Gramene" id="EOX95069">
    <property type="protein sequence ID" value="EOX95069"/>
    <property type="gene ID" value="TCM_004648"/>
</dbReference>
<proteinExistence type="predicted"/>
<gene>
    <name evidence="1" type="ORF">TCM_004648</name>
</gene>
<name>A0A061DQH7_THECC</name>
<accession>A0A061DQH7</accession>
<keyword evidence="2" id="KW-1185">Reference proteome</keyword>
<reference evidence="1 2" key="1">
    <citation type="journal article" date="2013" name="Genome Biol.">
        <title>The genome sequence of the most widely cultivated cacao type and its use to identify candidate genes regulating pod color.</title>
        <authorList>
            <person name="Motamayor J.C."/>
            <person name="Mockaitis K."/>
            <person name="Schmutz J."/>
            <person name="Haiminen N."/>
            <person name="Iii D.L."/>
            <person name="Cornejo O."/>
            <person name="Findley S.D."/>
            <person name="Zheng P."/>
            <person name="Utro F."/>
            <person name="Royaert S."/>
            <person name="Saski C."/>
            <person name="Jenkins J."/>
            <person name="Podicheti R."/>
            <person name="Zhao M."/>
            <person name="Scheffler B.E."/>
            <person name="Stack J.C."/>
            <person name="Feltus F.A."/>
            <person name="Mustiga G.M."/>
            <person name="Amores F."/>
            <person name="Phillips W."/>
            <person name="Marelli J.P."/>
            <person name="May G.D."/>
            <person name="Shapiro H."/>
            <person name="Ma J."/>
            <person name="Bustamante C.D."/>
            <person name="Schnell R.J."/>
            <person name="Main D."/>
            <person name="Gilbert D."/>
            <person name="Parida L."/>
            <person name="Kuhn D.N."/>
        </authorList>
    </citation>
    <scope>NUCLEOTIDE SEQUENCE [LARGE SCALE GENOMIC DNA]</scope>
    <source>
        <strain evidence="2">cv. Matina 1-6</strain>
    </source>
</reference>
<evidence type="ECO:0000313" key="2">
    <source>
        <dbReference type="Proteomes" id="UP000026915"/>
    </source>
</evidence>
<dbReference type="EMBL" id="CM001879">
    <property type="protein sequence ID" value="EOX95069.1"/>
    <property type="molecule type" value="Genomic_DNA"/>
</dbReference>
<dbReference type="AlphaFoldDB" id="A0A061DQH7"/>
<evidence type="ECO:0000313" key="1">
    <source>
        <dbReference type="EMBL" id="EOX95069.1"/>
    </source>
</evidence>
<dbReference type="HOGENOM" id="CLU_2727285_0_0_1"/>